<reference evidence="1" key="1">
    <citation type="journal article" date="2015" name="Nature">
        <title>Complex archaea that bridge the gap between prokaryotes and eukaryotes.</title>
        <authorList>
            <person name="Spang A."/>
            <person name="Saw J.H."/>
            <person name="Jorgensen S.L."/>
            <person name="Zaremba-Niedzwiedzka K."/>
            <person name="Martijn J."/>
            <person name="Lind A.E."/>
            <person name="van Eijk R."/>
            <person name="Schleper C."/>
            <person name="Guy L."/>
            <person name="Ettema T.J."/>
        </authorList>
    </citation>
    <scope>NUCLEOTIDE SEQUENCE</scope>
</reference>
<sequence>AREILGKVTKAEPAWRPAPAMMRTVNDIIRMSLRDLRGSQNLFRLAQGNGTLDDLDSLTKWADEISDRVGKTQKVIAQHHVSYQSYMYLNLCVNGINIYLIH</sequence>
<dbReference type="EMBL" id="LAZR01069655">
    <property type="protein sequence ID" value="KKK47285.1"/>
    <property type="molecule type" value="Genomic_DNA"/>
</dbReference>
<comment type="caution">
    <text evidence="1">The sequence shown here is derived from an EMBL/GenBank/DDBJ whole genome shotgun (WGS) entry which is preliminary data.</text>
</comment>
<organism evidence="1">
    <name type="scientific">marine sediment metagenome</name>
    <dbReference type="NCBI Taxonomy" id="412755"/>
    <lineage>
        <taxon>unclassified sequences</taxon>
        <taxon>metagenomes</taxon>
        <taxon>ecological metagenomes</taxon>
    </lineage>
</organism>
<protein>
    <submittedName>
        <fullName evidence="1">Uncharacterized protein</fullName>
    </submittedName>
</protein>
<gene>
    <name evidence="1" type="ORF">LCGC14_3156770</name>
</gene>
<evidence type="ECO:0000313" key="1">
    <source>
        <dbReference type="EMBL" id="KKK47285.1"/>
    </source>
</evidence>
<accession>A0A0F8WGI7</accession>
<name>A0A0F8WGI7_9ZZZZ</name>
<feature type="non-terminal residue" evidence="1">
    <location>
        <position position="1"/>
    </location>
</feature>
<dbReference type="AlphaFoldDB" id="A0A0F8WGI7"/>
<proteinExistence type="predicted"/>